<evidence type="ECO:0000313" key="2">
    <source>
        <dbReference type="Proteomes" id="UP000729357"/>
    </source>
</evidence>
<keyword evidence="2" id="KW-1185">Reference proteome</keyword>
<dbReference type="AlphaFoldDB" id="A0A9P8FTW1"/>
<name>A0A9P8FTW1_AURME</name>
<comment type="caution">
    <text evidence="1">The sequence shown here is derived from an EMBL/GenBank/DDBJ whole genome shotgun (WGS) entry which is preliminary data.</text>
</comment>
<gene>
    <name evidence="1" type="ORF">KCU98_g6392</name>
</gene>
<sequence>MANDSIFTYLPTGWTEERYKNATDDDWETLAEEEAELLFKREIAEKEVASKIGHQAFQNNMMAKAQAAVKLVEENDWDDFGFLVFRTYFGDEALWEGFRESWDPILQHGFDTAPASEGLERIRDKLLMKTVDDDLTDGASAEGVASAYRLFTEDEDEVEEDEKLEPGLRTRMCLFVDQECMRSVMEPKATTPPFVKAVDVELGSSTQQRQGATFKVAIKDLVTHFYPTLFLSGIANVAELRPSRDDDIWTRLSLSAYGRTQQEELQEVLN</sequence>
<dbReference type="EMBL" id="JAHFXS010000649">
    <property type="protein sequence ID" value="KAG9983001.1"/>
    <property type="molecule type" value="Genomic_DNA"/>
</dbReference>
<reference evidence="1" key="1">
    <citation type="journal article" date="2021" name="J Fungi (Basel)">
        <title>Virulence traits and population genomics of the black yeast Aureobasidium melanogenum.</title>
        <authorList>
            <person name="Cernosa A."/>
            <person name="Sun X."/>
            <person name="Gostincar C."/>
            <person name="Fang C."/>
            <person name="Gunde-Cimerman N."/>
            <person name="Song Z."/>
        </authorList>
    </citation>
    <scope>NUCLEOTIDE SEQUENCE</scope>
    <source>
        <strain evidence="1">EXF-9298</strain>
    </source>
</reference>
<reference evidence="1" key="2">
    <citation type="submission" date="2021-08" db="EMBL/GenBank/DDBJ databases">
        <authorList>
            <person name="Gostincar C."/>
            <person name="Sun X."/>
            <person name="Song Z."/>
            <person name="Gunde-Cimerman N."/>
        </authorList>
    </citation>
    <scope>NUCLEOTIDE SEQUENCE</scope>
    <source>
        <strain evidence="1">EXF-9298</strain>
    </source>
</reference>
<proteinExistence type="predicted"/>
<organism evidence="1 2">
    <name type="scientific">Aureobasidium melanogenum</name>
    <name type="common">Aureobasidium pullulans var. melanogenum</name>
    <dbReference type="NCBI Taxonomy" id="46634"/>
    <lineage>
        <taxon>Eukaryota</taxon>
        <taxon>Fungi</taxon>
        <taxon>Dikarya</taxon>
        <taxon>Ascomycota</taxon>
        <taxon>Pezizomycotina</taxon>
        <taxon>Dothideomycetes</taxon>
        <taxon>Dothideomycetidae</taxon>
        <taxon>Dothideales</taxon>
        <taxon>Saccotheciaceae</taxon>
        <taxon>Aureobasidium</taxon>
    </lineage>
</organism>
<accession>A0A9P8FTW1</accession>
<evidence type="ECO:0000313" key="1">
    <source>
        <dbReference type="EMBL" id="KAG9983001.1"/>
    </source>
</evidence>
<protein>
    <submittedName>
        <fullName evidence="1">Uncharacterized protein</fullName>
    </submittedName>
</protein>
<dbReference type="Proteomes" id="UP000729357">
    <property type="component" value="Unassembled WGS sequence"/>
</dbReference>
<feature type="non-terminal residue" evidence="1">
    <location>
        <position position="270"/>
    </location>
</feature>